<dbReference type="SMART" id="SM00327">
    <property type="entry name" value="VWA"/>
    <property type="match status" value="1"/>
</dbReference>
<protein>
    <submittedName>
        <fullName evidence="3">VWA domain-containing protein</fullName>
    </submittedName>
</protein>
<dbReference type="AlphaFoldDB" id="A0A846H3I8"/>
<dbReference type="InterPro" id="IPR002035">
    <property type="entry name" value="VWF_A"/>
</dbReference>
<dbReference type="Gene3D" id="3.40.50.410">
    <property type="entry name" value="von Willebrand factor, type A domain"/>
    <property type="match status" value="1"/>
</dbReference>
<evidence type="ECO:0000313" key="4">
    <source>
        <dbReference type="Proteomes" id="UP000031549"/>
    </source>
</evidence>
<organism evidence="3 4">
    <name type="scientific">Hassallia byssoidea VB512170</name>
    <dbReference type="NCBI Taxonomy" id="1304833"/>
    <lineage>
        <taxon>Bacteria</taxon>
        <taxon>Bacillati</taxon>
        <taxon>Cyanobacteriota</taxon>
        <taxon>Cyanophyceae</taxon>
        <taxon>Nostocales</taxon>
        <taxon>Tolypothrichaceae</taxon>
        <taxon>Hassallia</taxon>
    </lineage>
</organism>
<dbReference type="SUPFAM" id="SSF53300">
    <property type="entry name" value="vWA-like"/>
    <property type="match status" value="1"/>
</dbReference>
<name>A0A846H3I8_9CYAN</name>
<dbReference type="RefSeq" id="WP_039743830.1">
    <property type="nucleotide sequence ID" value="NZ_JTCM02000006.1"/>
</dbReference>
<dbReference type="PANTHER" id="PTHR45737">
    <property type="entry name" value="VON WILLEBRAND FACTOR A DOMAIN-CONTAINING PROTEIN 5A"/>
    <property type="match status" value="1"/>
</dbReference>
<gene>
    <name evidence="3" type="ORF">PI95_005135</name>
</gene>
<feature type="domain" description="VWFA" evidence="2">
    <location>
        <begin position="45"/>
        <end position="222"/>
    </location>
</feature>
<reference evidence="3 4" key="1">
    <citation type="journal article" date="2015" name="Genome Announc.">
        <title>Draft Genome Sequence of Cyanobacterium Hassallia byssoidea Strain VB512170, Isolated from Monuments in India.</title>
        <authorList>
            <person name="Singh D."/>
            <person name="Chandrababunaidu M.M."/>
            <person name="Panda A."/>
            <person name="Sen D."/>
            <person name="Bhattacharyya S."/>
            <person name="Adhikary S.P."/>
            <person name="Tripathy S."/>
        </authorList>
    </citation>
    <scope>NUCLEOTIDE SEQUENCE [LARGE SCALE GENOMIC DNA]</scope>
    <source>
        <strain evidence="3 4">VB512170</strain>
    </source>
</reference>
<feature type="compositionally biased region" description="Polar residues" evidence="1">
    <location>
        <begin position="417"/>
        <end position="427"/>
    </location>
</feature>
<evidence type="ECO:0000256" key="1">
    <source>
        <dbReference type="SAM" id="MobiDB-lite"/>
    </source>
</evidence>
<dbReference type="Gene3D" id="1.20.120.1690">
    <property type="match status" value="1"/>
</dbReference>
<evidence type="ECO:0000259" key="2">
    <source>
        <dbReference type="PROSITE" id="PS50234"/>
    </source>
</evidence>
<comment type="caution">
    <text evidence="3">The sequence shown here is derived from an EMBL/GenBank/DDBJ whole genome shotgun (WGS) entry which is preliminary data.</text>
</comment>
<evidence type="ECO:0000313" key="3">
    <source>
        <dbReference type="EMBL" id="NEU71976.1"/>
    </source>
</evidence>
<dbReference type="Pfam" id="PF13768">
    <property type="entry name" value="VWA_3"/>
    <property type="match status" value="1"/>
</dbReference>
<dbReference type="Proteomes" id="UP000031549">
    <property type="component" value="Unassembled WGS sequence"/>
</dbReference>
<dbReference type="PANTHER" id="PTHR45737:SF6">
    <property type="entry name" value="VON WILLEBRAND FACTOR A DOMAIN-CONTAINING PROTEIN 5A"/>
    <property type="match status" value="1"/>
</dbReference>
<dbReference type="Gene3D" id="2.60.40.3670">
    <property type="match status" value="1"/>
</dbReference>
<proteinExistence type="predicted"/>
<dbReference type="EMBL" id="JTCM02000006">
    <property type="protein sequence ID" value="NEU71976.1"/>
    <property type="molecule type" value="Genomic_DNA"/>
</dbReference>
<sequence length="427" mass="46587">MPNQFKAEVFQNQYLPQGAREVHAIMTVTVQAGDSVAATSNNGRLFGIICDTSGSMGGKKIHAARDAMVKVVNLLPDDAYFFIVTGASKASVICPVSKATPDKKTWAIAAIKEIYASGGTLMSTWLNEALEQFNKMPNAVRQALLLTDGQNDDSDEFKLNKILQACEGVFQCDCRGVGTDWRVAQLQKIANKLLGTTDIIPNAEMIEADFRAILDKAMNKDVSDVAMRLWTPQGAKILFCKQVSPDIVDLTHRAKIVKTQVVDYPTGAWGKQESRDYHFCIEVNPGNVGDEMLAGRASLVYTNKGVETKIVEARILATWTDDDAKSTKIDRRVAHYTGQAELAQSIQEGLEARAKGNIEIATAKLGKAVKLAHESGNEATAKLLKTVVDIEDAPTGTVRLKKAVAKEDEMALETRSTKTTRIQKPQS</sequence>
<accession>A0A846H3I8</accession>
<dbReference type="InterPro" id="IPR041176">
    <property type="entry name" value="VWA_3_C"/>
</dbReference>
<feature type="region of interest" description="Disordered" evidence="1">
    <location>
        <begin position="408"/>
        <end position="427"/>
    </location>
</feature>
<keyword evidence="4" id="KW-1185">Reference proteome</keyword>
<dbReference type="PROSITE" id="PS50234">
    <property type="entry name" value="VWFA"/>
    <property type="match status" value="1"/>
</dbReference>
<dbReference type="InterPro" id="IPR036465">
    <property type="entry name" value="vWFA_dom_sf"/>
</dbReference>
<dbReference type="Pfam" id="PF18571">
    <property type="entry name" value="VWA_3_C"/>
    <property type="match status" value="1"/>
</dbReference>